<evidence type="ECO:0000313" key="1">
    <source>
        <dbReference type="EMBL" id="NBI07612.1"/>
    </source>
</evidence>
<evidence type="ECO:0000313" key="2">
    <source>
        <dbReference type="Proteomes" id="UP000467132"/>
    </source>
</evidence>
<comment type="caution">
    <text evidence="1">The sequence shown here is derived from an EMBL/GenBank/DDBJ whole genome shotgun (WGS) entry which is preliminary data.</text>
</comment>
<accession>A0A845R2F6</accession>
<reference evidence="1 2" key="1">
    <citation type="submission" date="2018-08" db="EMBL/GenBank/DDBJ databases">
        <title>Murine metabolic-syndrome-specific gut microbial biobank.</title>
        <authorList>
            <person name="Liu C."/>
        </authorList>
    </citation>
    <scope>NUCLEOTIDE SEQUENCE [LARGE SCALE GENOMIC DNA]</scope>
    <source>
        <strain evidence="1 2">583</strain>
    </source>
</reference>
<dbReference type="Proteomes" id="UP000467132">
    <property type="component" value="Unassembled WGS sequence"/>
</dbReference>
<gene>
    <name evidence="1" type="ORF">D3Z33_12190</name>
</gene>
<protein>
    <submittedName>
        <fullName evidence="1">Uncharacterized protein</fullName>
    </submittedName>
</protein>
<name>A0A845R2F6_9CLOT</name>
<keyword evidence="2" id="KW-1185">Reference proteome</keyword>
<sequence>MDIKESQCATCYKYSIKDGVLFVFEENEGLVFYGECNQVDQAEVEDTISELCEDGILSSNAKFNEILSSKSNSTLLNKLISN</sequence>
<dbReference type="EMBL" id="QXXA01000013">
    <property type="protein sequence ID" value="NBI07612.1"/>
    <property type="molecule type" value="Genomic_DNA"/>
</dbReference>
<organism evidence="1 2">
    <name type="scientific">Senegalia massiliensis</name>
    <dbReference type="NCBI Taxonomy" id="1720316"/>
    <lineage>
        <taxon>Bacteria</taxon>
        <taxon>Bacillati</taxon>
        <taxon>Bacillota</taxon>
        <taxon>Clostridia</taxon>
        <taxon>Eubacteriales</taxon>
        <taxon>Clostridiaceae</taxon>
        <taxon>Senegalia</taxon>
    </lineage>
</organism>
<proteinExistence type="predicted"/>
<dbReference type="RefSeq" id="WP_160198082.1">
    <property type="nucleotide sequence ID" value="NZ_QXXA01000013.1"/>
</dbReference>
<dbReference type="AlphaFoldDB" id="A0A845R2F6"/>